<proteinExistence type="predicted"/>
<dbReference type="WBParaSite" id="PS1159_v2.g23981.t2">
    <property type="protein sequence ID" value="PS1159_v2.g23981.t2"/>
    <property type="gene ID" value="PS1159_v2.g23981"/>
</dbReference>
<evidence type="ECO:0000313" key="2">
    <source>
        <dbReference type="WBParaSite" id="PS1159_v2.g23981.t2"/>
    </source>
</evidence>
<organism evidence="1 2">
    <name type="scientific">Panagrolaimus sp. PS1159</name>
    <dbReference type="NCBI Taxonomy" id="55785"/>
    <lineage>
        <taxon>Eukaryota</taxon>
        <taxon>Metazoa</taxon>
        <taxon>Ecdysozoa</taxon>
        <taxon>Nematoda</taxon>
        <taxon>Chromadorea</taxon>
        <taxon>Rhabditida</taxon>
        <taxon>Tylenchina</taxon>
        <taxon>Panagrolaimomorpha</taxon>
        <taxon>Panagrolaimoidea</taxon>
        <taxon>Panagrolaimidae</taxon>
        <taxon>Panagrolaimus</taxon>
    </lineage>
</organism>
<evidence type="ECO:0000313" key="1">
    <source>
        <dbReference type="Proteomes" id="UP000887580"/>
    </source>
</evidence>
<accession>A0AC35G5H0</accession>
<name>A0AC35G5H0_9BILA</name>
<reference evidence="2" key="1">
    <citation type="submission" date="2022-11" db="UniProtKB">
        <authorList>
            <consortium name="WormBaseParasite"/>
        </authorList>
    </citation>
    <scope>IDENTIFICATION</scope>
</reference>
<dbReference type="Proteomes" id="UP000887580">
    <property type="component" value="Unplaced"/>
</dbReference>
<protein>
    <submittedName>
        <fullName evidence="2">Calcineurin-like phosphoesterase domain-containing protein</fullName>
    </submittedName>
</protein>
<sequence length="304" mass="34841">MNNKEVIIEVDPRTNEPHHLWEDILAKERIYQPIQNLLSLTEPIKPNYVRFVCISDTHEKLDELLPQIPAGDVLIHCGDFTNFGDESAIRKFDTEIGLLPHKYKIVIAGNHELGFEDNEDLTLRGEKYIEHGTPEGYKLLKNYNEDLTLRGEKYIGHGTPEGYKLLKNCIYLHDNSVTVFGIKVYGSSWHPLPGYSFSRERGEALLKEWKNIPSDTDILLTHTPPLGYLDLFKGERWGCTELLNTVEYRVKPKYHIFGHVHEQNGIATNGKTTFINASICNHDLEIVNKPIIFDIPLPKNVSKI</sequence>